<evidence type="ECO:0000256" key="1">
    <source>
        <dbReference type="ARBA" id="ARBA00023239"/>
    </source>
</evidence>
<dbReference type="RefSeq" id="WP_336351676.1">
    <property type="nucleotide sequence ID" value="NZ_JAZAQL010000004.1"/>
</dbReference>
<sequence length="273" mass="30536">MVRPAQKYVEGEYEHVQAEQVADVYRIAMDRPEKYNAWNHQLMAEMRSAFIDANQSDARVVVLTGNGKAFSAGGDFDDWEDEREDPHDWWNNEPGDFLYRSILDLRQPLIVRLNGVAAGGGAVIAGFGDIIIASEEARIGTTHVNVGLSVPTTSILWPHSMSLYKAKELLMTGELLDAEEAKEYGLVNHVVPHDELDAKVDEMIDKLASGPQYAIQYTKLVLNRWVEFSMTQFRGEANALEAMAASNPDHTEGVRAIIEDRDPEFPSARDDDD</sequence>
<dbReference type="GO" id="GO:0016829">
    <property type="term" value="F:lyase activity"/>
    <property type="evidence" value="ECO:0007669"/>
    <property type="project" value="UniProtKB-KW"/>
</dbReference>
<reference evidence="2 3" key="1">
    <citation type="journal article" date="2019" name="Int. J. Syst. Evol. Microbiol.">
        <title>The Global Catalogue of Microorganisms (GCM) 10K type strain sequencing project: providing services to taxonomists for standard genome sequencing and annotation.</title>
        <authorList>
            <consortium name="The Broad Institute Genomics Platform"/>
            <consortium name="The Broad Institute Genome Sequencing Center for Infectious Disease"/>
            <person name="Wu L."/>
            <person name="Ma J."/>
        </authorList>
    </citation>
    <scope>NUCLEOTIDE SEQUENCE [LARGE SCALE GENOMIC DNA]</scope>
    <source>
        <strain evidence="2 3">GX26</strain>
    </source>
</reference>
<evidence type="ECO:0000313" key="2">
    <source>
        <dbReference type="EMBL" id="MFC6954733.1"/>
    </source>
</evidence>
<dbReference type="AlphaFoldDB" id="A0ABD5VJX6"/>
<dbReference type="EMBL" id="JBHSXN010000004">
    <property type="protein sequence ID" value="MFC6954733.1"/>
    <property type="molecule type" value="Genomic_DNA"/>
</dbReference>
<dbReference type="InterPro" id="IPR001753">
    <property type="entry name" value="Enoyl-CoA_hydra/iso"/>
</dbReference>
<dbReference type="InterPro" id="IPR014748">
    <property type="entry name" value="Enoyl-CoA_hydra_C"/>
</dbReference>
<proteinExistence type="predicted"/>
<keyword evidence="3" id="KW-1185">Reference proteome</keyword>
<dbReference type="PANTHER" id="PTHR11941">
    <property type="entry name" value="ENOYL-COA HYDRATASE-RELATED"/>
    <property type="match status" value="1"/>
</dbReference>
<dbReference type="InterPro" id="IPR029045">
    <property type="entry name" value="ClpP/crotonase-like_dom_sf"/>
</dbReference>
<comment type="caution">
    <text evidence="2">The sequence shown here is derived from an EMBL/GenBank/DDBJ whole genome shotgun (WGS) entry which is preliminary data.</text>
</comment>
<organism evidence="2 3">
    <name type="scientific">Halorubellus litoreus</name>
    <dbReference type="NCBI Taxonomy" id="755308"/>
    <lineage>
        <taxon>Archaea</taxon>
        <taxon>Methanobacteriati</taxon>
        <taxon>Methanobacteriota</taxon>
        <taxon>Stenosarchaea group</taxon>
        <taxon>Halobacteria</taxon>
        <taxon>Halobacteriales</taxon>
        <taxon>Halorubellaceae</taxon>
        <taxon>Halorubellus</taxon>
    </lineage>
</organism>
<keyword evidence="1" id="KW-0456">Lyase</keyword>
<dbReference type="Gene3D" id="3.90.226.10">
    <property type="entry name" value="2-enoyl-CoA Hydratase, Chain A, domain 1"/>
    <property type="match status" value="1"/>
</dbReference>
<name>A0ABD5VJX6_9EURY</name>
<dbReference type="SUPFAM" id="SSF52096">
    <property type="entry name" value="ClpP/crotonase"/>
    <property type="match status" value="1"/>
</dbReference>
<dbReference type="Gene3D" id="1.10.12.10">
    <property type="entry name" value="Lyase 2-enoyl-coa Hydratase, Chain A, domain 2"/>
    <property type="match status" value="1"/>
</dbReference>
<dbReference type="PANTHER" id="PTHR11941:SF54">
    <property type="entry name" value="ENOYL-COA HYDRATASE, MITOCHONDRIAL"/>
    <property type="match status" value="1"/>
</dbReference>
<accession>A0ABD5VJX6</accession>
<protein>
    <submittedName>
        <fullName evidence="2">Enoyl-CoA hydratase/isomerase family protein</fullName>
    </submittedName>
</protein>
<dbReference type="Pfam" id="PF00378">
    <property type="entry name" value="ECH_1"/>
    <property type="match status" value="1"/>
</dbReference>
<gene>
    <name evidence="2" type="ORF">ACFQGB_17845</name>
</gene>
<evidence type="ECO:0000313" key="3">
    <source>
        <dbReference type="Proteomes" id="UP001596395"/>
    </source>
</evidence>
<dbReference type="Proteomes" id="UP001596395">
    <property type="component" value="Unassembled WGS sequence"/>
</dbReference>
<dbReference type="CDD" id="cd06558">
    <property type="entry name" value="crotonase-like"/>
    <property type="match status" value="1"/>
</dbReference>